<protein>
    <recommendedName>
        <fullName evidence="4">Conjugal transfer protein</fullName>
    </recommendedName>
</protein>
<dbReference type="Proteomes" id="UP001523565">
    <property type="component" value="Unassembled WGS sequence"/>
</dbReference>
<evidence type="ECO:0000256" key="1">
    <source>
        <dbReference type="SAM" id="Phobius"/>
    </source>
</evidence>
<organism evidence="2 3">
    <name type="scientific">Ohessyouella blattaphilus</name>
    <dbReference type="NCBI Taxonomy" id="2949333"/>
    <lineage>
        <taxon>Bacteria</taxon>
        <taxon>Bacillati</taxon>
        <taxon>Bacillota</taxon>
        <taxon>Clostridia</taxon>
        <taxon>Lachnospirales</taxon>
        <taxon>Lachnospiraceae</taxon>
        <taxon>Ohessyouella</taxon>
    </lineage>
</organism>
<proteinExistence type="predicted"/>
<evidence type="ECO:0008006" key="4">
    <source>
        <dbReference type="Google" id="ProtNLM"/>
    </source>
</evidence>
<keyword evidence="1" id="KW-0812">Transmembrane</keyword>
<gene>
    <name evidence="2" type="ORF">NK118_08375</name>
</gene>
<keyword evidence="1" id="KW-1133">Transmembrane helix</keyword>
<feature type="transmembrane region" description="Helical" evidence="1">
    <location>
        <begin position="12"/>
        <end position="34"/>
    </location>
</feature>
<keyword evidence="1" id="KW-0472">Membrane</keyword>
<accession>A0ABT1EHT1</accession>
<sequence>MKKNKVRRKEEISMKVLATLGTVKLGVLTYAPYANATGAGAGIVSSGFNNLIDVVKAIVTSIGILLTLWGIGEFGISMSSQDGASQAHAMKRIGGGILAALAPQILLTLVQ</sequence>
<feature type="transmembrane region" description="Helical" evidence="1">
    <location>
        <begin position="54"/>
        <end position="72"/>
    </location>
</feature>
<evidence type="ECO:0000313" key="3">
    <source>
        <dbReference type="Proteomes" id="UP001523565"/>
    </source>
</evidence>
<reference evidence="2 3" key="1">
    <citation type="journal article" date="2022" name="Genome Biol. Evol.">
        <title>Host diet, physiology and behaviors set the stage for Lachnospiraceae cladogenesis.</title>
        <authorList>
            <person name="Vera-Ponce De Leon A."/>
            <person name="Schneider M."/>
            <person name="Jahnes B.C."/>
            <person name="Sadowski V."/>
            <person name="Camuy-Velez L.A."/>
            <person name="Duan J."/>
            <person name="Sabree Z.L."/>
        </authorList>
    </citation>
    <scope>NUCLEOTIDE SEQUENCE [LARGE SCALE GENOMIC DNA]</scope>
    <source>
        <strain evidence="2 3">PAL227</strain>
    </source>
</reference>
<dbReference type="EMBL" id="JAMZFV010000011">
    <property type="protein sequence ID" value="MCP1110264.1"/>
    <property type="molecule type" value="Genomic_DNA"/>
</dbReference>
<dbReference type="RefSeq" id="WP_262069145.1">
    <property type="nucleotide sequence ID" value="NZ_JAMXOC010000011.1"/>
</dbReference>
<evidence type="ECO:0000313" key="2">
    <source>
        <dbReference type="EMBL" id="MCP1110264.1"/>
    </source>
</evidence>
<name>A0ABT1EHT1_9FIRM</name>
<feature type="transmembrane region" description="Helical" evidence="1">
    <location>
        <begin position="93"/>
        <end position="110"/>
    </location>
</feature>
<comment type="caution">
    <text evidence="2">The sequence shown here is derived from an EMBL/GenBank/DDBJ whole genome shotgun (WGS) entry which is preliminary data.</text>
</comment>
<keyword evidence="3" id="KW-1185">Reference proteome</keyword>